<dbReference type="STRING" id="273678.RS84_02473"/>
<dbReference type="InterPro" id="IPR000594">
    <property type="entry name" value="ThiF_NAD_FAD-bd"/>
</dbReference>
<dbReference type="GO" id="GO:0008641">
    <property type="term" value="F:ubiquitin-like modifier activating enzyme activity"/>
    <property type="evidence" value="ECO:0007669"/>
    <property type="project" value="InterPro"/>
</dbReference>
<dbReference type="InterPro" id="IPR035985">
    <property type="entry name" value="Ubiquitin-activating_enz"/>
</dbReference>
<dbReference type="InterPro" id="IPR001763">
    <property type="entry name" value="Rhodanese-like_dom"/>
</dbReference>
<gene>
    <name evidence="3" type="primary">moeZ_2</name>
    <name evidence="3" type="ORF">RS84_02473</name>
</gene>
<organism evidence="3 4">
    <name type="scientific">Microbacterium hydrocarbonoxydans</name>
    <dbReference type="NCBI Taxonomy" id="273678"/>
    <lineage>
        <taxon>Bacteria</taxon>
        <taxon>Bacillati</taxon>
        <taxon>Actinomycetota</taxon>
        <taxon>Actinomycetes</taxon>
        <taxon>Micrococcales</taxon>
        <taxon>Microbacteriaceae</taxon>
        <taxon>Microbacterium</taxon>
    </lineage>
</organism>
<dbReference type="GO" id="GO:0005829">
    <property type="term" value="C:cytosol"/>
    <property type="evidence" value="ECO:0007669"/>
    <property type="project" value="TreeGrafter"/>
</dbReference>
<evidence type="ECO:0000313" key="3">
    <source>
        <dbReference type="EMBL" id="KJL47674.1"/>
    </source>
</evidence>
<dbReference type="RefSeq" id="WP_045258024.1">
    <property type="nucleotide sequence ID" value="NZ_JYJB01000009.1"/>
</dbReference>
<dbReference type="Proteomes" id="UP000033900">
    <property type="component" value="Unassembled WGS sequence"/>
</dbReference>
<dbReference type="InterPro" id="IPR045886">
    <property type="entry name" value="ThiF/MoeB/HesA"/>
</dbReference>
<feature type="domain" description="Rhodanese" evidence="2">
    <location>
        <begin position="291"/>
        <end position="390"/>
    </location>
</feature>
<dbReference type="FunFam" id="3.40.50.720:FF:000080">
    <property type="entry name" value="Thiazole biosynthesis adenylyltransferase ThiF"/>
    <property type="match status" value="1"/>
</dbReference>
<dbReference type="Gene3D" id="3.40.50.720">
    <property type="entry name" value="NAD(P)-binding Rossmann-like Domain"/>
    <property type="match status" value="1"/>
</dbReference>
<dbReference type="Pfam" id="PF00581">
    <property type="entry name" value="Rhodanese"/>
    <property type="match status" value="1"/>
</dbReference>
<dbReference type="SUPFAM" id="SSF52821">
    <property type="entry name" value="Rhodanese/Cell cycle control phosphatase"/>
    <property type="match status" value="1"/>
</dbReference>
<dbReference type="PATRIC" id="fig|273678.4.peg.2477"/>
<evidence type="ECO:0000259" key="2">
    <source>
        <dbReference type="PROSITE" id="PS50206"/>
    </source>
</evidence>
<dbReference type="Pfam" id="PF00899">
    <property type="entry name" value="ThiF"/>
    <property type="match status" value="1"/>
</dbReference>
<accession>A0A0M2HT54</accession>
<dbReference type="EMBL" id="JYJB01000009">
    <property type="protein sequence ID" value="KJL47674.1"/>
    <property type="molecule type" value="Genomic_DNA"/>
</dbReference>
<keyword evidence="3" id="KW-0808">Transferase</keyword>
<dbReference type="Gene3D" id="3.40.250.10">
    <property type="entry name" value="Rhodanese-like domain"/>
    <property type="match status" value="1"/>
</dbReference>
<reference evidence="3 4" key="1">
    <citation type="submission" date="2015-02" db="EMBL/GenBank/DDBJ databases">
        <title>Draft genome sequences of ten Microbacterium spp. with emphasis on heavy metal contaminated environments.</title>
        <authorList>
            <person name="Corretto E."/>
        </authorList>
    </citation>
    <scope>NUCLEOTIDE SEQUENCE [LARGE SCALE GENOMIC DNA]</scope>
    <source>
        <strain evidence="3 4">SA35</strain>
    </source>
</reference>
<dbReference type="InterPro" id="IPR036873">
    <property type="entry name" value="Rhodanese-like_dom_sf"/>
</dbReference>
<dbReference type="GO" id="GO:0008146">
    <property type="term" value="F:sulfotransferase activity"/>
    <property type="evidence" value="ECO:0007669"/>
    <property type="project" value="TreeGrafter"/>
</dbReference>
<proteinExistence type="inferred from homology"/>
<dbReference type="GO" id="GO:0016779">
    <property type="term" value="F:nucleotidyltransferase activity"/>
    <property type="evidence" value="ECO:0007669"/>
    <property type="project" value="UniProtKB-KW"/>
</dbReference>
<dbReference type="PANTHER" id="PTHR10953">
    <property type="entry name" value="UBIQUITIN-ACTIVATING ENZYME E1"/>
    <property type="match status" value="1"/>
</dbReference>
<comment type="similarity">
    <text evidence="1">Belongs to the HesA/MoeB/ThiF family.</text>
</comment>
<evidence type="ECO:0000256" key="1">
    <source>
        <dbReference type="ARBA" id="ARBA00009919"/>
    </source>
</evidence>
<dbReference type="SUPFAM" id="SSF69572">
    <property type="entry name" value="Activating enzymes of the ubiquitin-like proteins"/>
    <property type="match status" value="1"/>
</dbReference>
<evidence type="ECO:0000313" key="4">
    <source>
        <dbReference type="Proteomes" id="UP000033900"/>
    </source>
</evidence>
<dbReference type="CDD" id="cd00757">
    <property type="entry name" value="ThiF_MoeB_HesA_family"/>
    <property type="match status" value="1"/>
</dbReference>
<dbReference type="OrthoDB" id="9804286at2"/>
<dbReference type="AlphaFoldDB" id="A0A0M2HT54"/>
<name>A0A0M2HT54_9MICO</name>
<sequence>MSAPALVDPGPSLAPHRAARFARHLTLPGVGELGQRRLAAARVLVIGAGGLGAPAIQYLAAAGVGRMTVIDDDVVELSNLQRQVLHTEGDLGRAKAESARSAVGLRDTEVEVTALVGRLDPSNALELFRQHDLVLDGSDNFATRYLANDAAELTATPVVWGSVHQFSGHVSVFWPGRGPMLRDLFPEIPDADSIESCAEGGVFGVLCGVVGSAMAAEALKMICGIGEPLLGRLARYDALSARWDELRFAADPDRRPVVDLEEVAVACRTLSPRGRPDDISAGEVAARLAHGGAGLVVIDVRTAAEREVAAIHGSMHVPLDRILTGGWAPIAEELGEGAVDGRDIVVACQAGIRSARAIDALAASAPTGTALRNLAGGMDAYLAATRSLSRGQ</sequence>
<dbReference type="GO" id="GO:0004792">
    <property type="term" value="F:thiosulfate-cyanide sulfurtransferase activity"/>
    <property type="evidence" value="ECO:0007669"/>
    <property type="project" value="TreeGrafter"/>
</dbReference>
<comment type="caution">
    <text evidence="3">The sequence shown here is derived from an EMBL/GenBank/DDBJ whole genome shotgun (WGS) entry which is preliminary data.</text>
</comment>
<keyword evidence="4" id="KW-1185">Reference proteome</keyword>
<dbReference type="PROSITE" id="PS50206">
    <property type="entry name" value="RHODANESE_3"/>
    <property type="match status" value="1"/>
</dbReference>
<keyword evidence="3" id="KW-0548">Nucleotidyltransferase</keyword>
<dbReference type="SMART" id="SM00450">
    <property type="entry name" value="RHOD"/>
    <property type="match status" value="1"/>
</dbReference>
<dbReference type="PANTHER" id="PTHR10953:SF102">
    <property type="entry name" value="ADENYLYLTRANSFERASE AND SULFURTRANSFERASE MOCS3"/>
    <property type="match status" value="1"/>
</dbReference>
<protein>
    <submittedName>
        <fullName evidence="3">Putative adenylyltransferase/sulfurtransferase MoeZ</fullName>
    </submittedName>
</protein>